<evidence type="ECO:0000313" key="2">
    <source>
        <dbReference type="EMBL" id="MQL71338.1"/>
    </source>
</evidence>
<name>A0A843THS2_COLES</name>
<feature type="compositionally biased region" description="Basic and acidic residues" evidence="1">
    <location>
        <begin position="103"/>
        <end position="119"/>
    </location>
</feature>
<reference evidence="2" key="1">
    <citation type="submission" date="2017-07" db="EMBL/GenBank/DDBJ databases">
        <title>Taro Niue Genome Assembly and Annotation.</title>
        <authorList>
            <person name="Atibalentja N."/>
            <person name="Keating K."/>
            <person name="Fields C.J."/>
        </authorList>
    </citation>
    <scope>NUCLEOTIDE SEQUENCE</scope>
    <source>
        <strain evidence="2">Niue_2</strain>
        <tissue evidence="2">Leaf</tissue>
    </source>
</reference>
<evidence type="ECO:0000256" key="1">
    <source>
        <dbReference type="SAM" id="MobiDB-lite"/>
    </source>
</evidence>
<sequence>MREVTVAWDRRPRVPVEEVLRAAGVLESRTLERRGKWWLGQWLESLTELSWLVWDAEVVWSPSRRRPVSHFLTASLFAAPELLREVRLLSSGRVCIERRRWDGSRHPRESDGDYHTHEEGNEEEQG</sequence>
<feature type="region of interest" description="Disordered" evidence="1">
    <location>
        <begin position="103"/>
        <end position="126"/>
    </location>
</feature>
<keyword evidence="3" id="KW-1185">Reference proteome</keyword>
<proteinExistence type="predicted"/>
<dbReference type="Proteomes" id="UP000652761">
    <property type="component" value="Unassembled WGS sequence"/>
</dbReference>
<dbReference type="EMBL" id="NMUH01000095">
    <property type="protein sequence ID" value="MQL71338.1"/>
    <property type="molecule type" value="Genomic_DNA"/>
</dbReference>
<dbReference type="AlphaFoldDB" id="A0A843THS2"/>
<evidence type="ECO:0000313" key="3">
    <source>
        <dbReference type="Proteomes" id="UP000652761"/>
    </source>
</evidence>
<gene>
    <name evidence="2" type="ORF">Taro_003651</name>
</gene>
<comment type="caution">
    <text evidence="2">The sequence shown here is derived from an EMBL/GenBank/DDBJ whole genome shotgun (WGS) entry which is preliminary data.</text>
</comment>
<protein>
    <submittedName>
        <fullName evidence="2">Uncharacterized protein</fullName>
    </submittedName>
</protein>
<accession>A0A843THS2</accession>
<organism evidence="2 3">
    <name type="scientific">Colocasia esculenta</name>
    <name type="common">Wild taro</name>
    <name type="synonym">Arum esculentum</name>
    <dbReference type="NCBI Taxonomy" id="4460"/>
    <lineage>
        <taxon>Eukaryota</taxon>
        <taxon>Viridiplantae</taxon>
        <taxon>Streptophyta</taxon>
        <taxon>Embryophyta</taxon>
        <taxon>Tracheophyta</taxon>
        <taxon>Spermatophyta</taxon>
        <taxon>Magnoliopsida</taxon>
        <taxon>Liliopsida</taxon>
        <taxon>Araceae</taxon>
        <taxon>Aroideae</taxon>
        <taxon>Colocasieae</taxon>
        <taxon>Colocasia</taxon>
    </lineage>
</organism>